<evidence type="ECO:0000313" key="7">
    <source>
        <dbReference type="Proteomes" id="UP000264141"/>
    </source>
</evidence>
<dbReference type="Proteomes" id="UP000264141">
    <property type="component" value="Unassembled WGS sequence"/>
</dbReference>
<dbReference type="Pfam" id="PF08447">
    <property type="entry name" value="PAS_3"/>
    <property type="match status" value="1"/>
</dbReference>
<dbReference type="InterPro" id="IPR003607">
    <property type="entry name" value="HD/PDEase_dom"/>
</dbReference>
<dbReference type="SMART" id="SM00471">
    <property type="entry name" value="HDc"/>
    <property type="match status" value="1"/>
</dbReference>
<dbReference type="Pfam" id="PF13185">
    <property type="entry name" value="GAF_2"/>
    <property type="match status" value="1"/>
</dbReference>
<evidence type="ECO:0000259" key="4">
    <source>
        <dbReference type="PROSITE" id="PS50885"/>
    </source>
</evidence>
<evidence type="ECO:0000259" key="3">
    <source>
        <dbReference type="PROSITE" id="PS50113"/>
    </source>
</evidence>
<accession>A0A3D1JI90</accession>
<dbReference type="InterPro" id="IPR013655">
    <property type="entry name" value="PAS_fold_3"/>
</dbReference>
<dbReference type="PROSITE" id="PS50885">
    <property type="entry name" value="HAMP"/>
    <property type="match status" value="1"/>
</dbReference>
<dbReference type="InterPro" id="IPR000014">
    <property type="entry name" value="PAS"/>
</dbReference>
<dbReference type="GO" id="GO:0007165">
    <property type="term" value="P:signal transduction"/>
    <property type="evidence" value="ECO:0007669"/>
    <property type="project" value="InterPro"/>
</dbReference>
<dbReference type="InterPro" id="IPR013767">
    <property type="entry name" value="PAS_fold"/>
</dbReference>
<dbReference type="SMART" id="SM00091">
    <property type="entry name" value="PAS"/>
    <property type="match status" value="2"/>
</dbReference>
<dbReference type="InterPro" id="IPR001610">
    <property type="entry name" value="PAC"/>
</dbReference>
<dbReference type="InterPro" id="IPR000700">
    <property type="entry name" value="PAS-assoc_C"/>
</dbReference>
<dbReference type="SUPFAM" id="SSF109604">
    <property type="entry name" value="HD-domain/PDEase-like"/>
    <property type="match status" value="1"/>
</dbReference>
<dbReference type="InterPro" id="IPR035965">
    <property type="entry name" value="PAS-like_dom_sf"/>
</dbReference>
<dbReference type="Pfam" id="PF00989">
    <property type="entry name" value="PAS"/>
    <property type="match status" value="1"/>
</dbReference>
<dbReference type="PROSITE" id="PS50112">
    <property type="entry name" value="PAS"/>
    <property type="match status" value="2"/>
</dbReference>
<dbReference type="PROSITE" id="PS50113">
    <property type="entry name" value="PAC"/>
    <property type="match status" value="2"/>
</dbReference>
<dbReference type="InterPro" id="IPR037522">
    <property type="entry name" value="HD_GYP_dom"/>
</dbReference>
<dbReference type="Pfam" id="PF13487">
    <property type="entry name" value="HD_5"/>
    <property type="match status" value="1"/>
</dbReference>
<keyword evidence="1" id="KW-0812">Transmembrane</keyword>
<feature type="domain" description="PAC" evidence="3">
    <location>
        <begin position="411"/>
        <end position="463"/>
    </location>
</feature>
<dbReference type="Gene3D" id="6.10.340.10">
    <property type="match status" value="1"/>
</dbReference>
<dbReference type="SMART" id="SM00086">
    <property type="entry name" value="PAC"/>
    <property type="match status" value="2"/>
</dbReference>
<dbReference type="PANTHER" id="PTHR45228">
    <property type="entry name" value="CYCLIC DI-GMP PHOSPHODIESTERASE TM_0186-RELATED"/>
    <property type="match status" value="1"/>
</dbReference>
<dbReference type="EMBL" id="DPBP01000041">
    <property type="protein sequence ID" value="HCE18300.1"/>
    <property type="molecule type" value="Genomic_DNA"/>
</dbReference>
<proteinExistence type="predicted"/>
<dbReference type="Gene3D" id="3.30.450.40">
    <property type="match status" value="1"/>
</dbReference>
<sequence length="964" mass="108505">MKTTFHSRRLEVILRRMLTLNLLLPVLLATLLTGLAAGALAARALEMRQQVLLRYLEERVTLELGLIQQGVLAVARTGGGDEALNLFHAAAPRVDVLYRLDGRGQLVAIQPPEWQRYVGMDFSNQVFAGQEGEWEKVSISTPATSPLTGKRVVYLTTPLADGGRLAAEVSLETLRQWLVESVKQNDELRGVSLFDASGALLAYSGEVLAMDGGSGLQRRGSTWVLVETGRLANGWVMRTAANVSGGWVGFVPALVGLLLFVPWLCIWLILRFGRQVSQLVLRPLKLLNERTAQIARGDFSRWVSFDTVVSSFQEVAELAASFQRMQQEVQQRQAALQVSEARFREMADLLPDMVFELDAMRRIRYANRAAVALLGEQETGNHQLFDRLLEPDELRGLQEIFRQAAAGKLPHHSVMRFRRPDGSTFPGEMAVSAQRGADGNLLGFRGVVRDITERLSFEETLRRSYQLFTEGPVVVFRVQGGKERRLEYVSPNVSQYGYSPHDFTGQEDFFRQVIHPEDREQVAEKMRKQLEGKERFFDQEYRLVRADGAVRWVYDFTSISRDSSGQATHIDWYLLDITERKLAEERINTQLRQMAALQLVDASISANADLKITLDLLNAQLLELLEVDAVMVLRYNPKTQLLEGVTGRGLGSLNPADVRLRMGESYAGRAARQRRVITLTMPDGQLARGFKMAQLAAEHFVSYAALPLMAKDQVMGVLEIFSRAPLTFEPAWMDFLEMMAAQAAIAIDNANLLEDLQRSNEELREAYEATIRGLSRALELRDKETEGHSQRVSDLTVRLARKAGVEEEAIEFIRIGALLHDIGKLGVPDTILHKEGQLTEAEWEIMRRHPELARQMLATIEYLRPALVIPQYHHERWDGSGYPYGLVGEDIPLAARVFAVVDVWDALSFDRPYRSAWPMEKVIEYLVNEAGRQFDPRLVALFLEVLVEEAEANLEGQAKSEPKA</sequence>
<dbReference type="SUPFAM" id="SSF158472">
    <property type="entry name" value="HAMP domain-like"/>
    <property type="match status" value="1"/>
</dbReference>
<gene>
    <name evidence="6" type="ORF">DEQ80_10615</name>
</gene>
<keyword evidence="1" id="KW-1133">Transmembrane helix</keyword>
<dbReference type="SMART" id="SM00304">
    <property type="entry name" value="HAMP"/>
    <property type="match status" value="1"/>
</dbReference>
<name>A0A3D1JI90_9CHLR</name>
<dbReference type="InterPro" id="IPR003660">
    <property type="entry name" value="HAMP_dom"/>
</dbReference>
<feature type="domain" description="HAMP" evidence="4">
    <location>
        <begin position="278"/>
        <end position="334"/>
    </location>
</feature>
<dbReference type="InterPro" id="IPR052020">
    <property type="entry name" value="Cyclic_di-GMP/3'3'-cGAMP_PDE"/>
</dbReference>
<organism evidence="6 7">
    <name type="scientific">Anaerolinea thermolimosa</name>
    <dbReference type="NCBI Taxonomy" id="229919"/>
    <lineage>
        <taxon>Bacteria</taxon>
        <taxon>Bacillati</taxon>
        <taxon>Chloroflexota</taxon>
        <taxon>Anaerolineae</taxon>
        <taxon>Anaerolineales</taxon>
        <taxon>Anaerolineaceae</taxon>
        <taxon>Anaerolinea</taxon>
    </lineage>
</organism>
<feature type="domain" description="PAS" evidence="2">
    <location>
        <begin position="339"/>
        <end position="375"/>
    </location>
</feature>
<feature type="domain" description="PAC" evidence="3">
    <location>
        <begin position="537"/>
        <end position="589"/>
    </location>
</feature>
<dbReference type="Gene3D" id="1.10.3210.10">
    <property type="entry name" value="Hypothetical protein af1432"/>
    <property type="match status" value="1"/>
</dbReference>
<dbReference type="PROSITE" id="PS51832">
    <property type="entry name" value="HD_GYP"/>
    <property type="match status" value="1"/>
</dbReference>
<evidence type="ECO:0000259" key="5">
    <source>
        <dbReference type="PROSITE" id="PS51832"/>
    </source>
</evidence>
<dbReference type="GO" id="GO:0006355">
    <property type="term" value="P:regulation of DNA-templated transcription"/>
    <property type="evidence" value="ECO:0007669"/>
    <property type="project" value="InterPro"/>
</dbReference>
<comment type="caution">
    <text evidence="6">The sequence shown here is derived from an EMBL/GenBank/DDBJ whole genome shotgun (WGS) entry which is preliminary data.</text>
</comment>
<keyword evidence="1" id="KW-0472">Membrane</keyword>
<dbReference type="GO" id="GO:0016020">
    <property type="term" value="C:membrane"/>
    <property type="evidence" value="ECO:0007669"/>
    <property type="project" value="InterPro"/>
</dbReference>
<evidence type="ECO:0008006" key="8">
    <source>
        <dbReference type="Google" id="ProtNLM"/>
    </source>
</evidence>
<dbReference type="STRING" id="229919.GCA_001050195_00165"/>
<dbReference type="CDD" id="cd00130">
    <property type="entry name" value="PAS"/>
    <property type="match status" value="2"/>
</dbReference>
<dbReference type="AlphaFoldDB" id="A0A3D1JI90"/>
<feature type="domain" description="HD-GYP" evidence="5">
    <location>
        <begin position="763"/>
        <end position="958"/>
    </location>
</feature>
<protein>
    <recommendedName>
        <fullName evidence="8">PAS domain S-box protein</fullName>
    </recommendedName>
</protein>
<dbReference type="SMART" id="SM00065">
    <property type="entry name" value="GAF"/>
    <property type="match status" value="1"/>
</dbReference>
<evidence type="ECO:0000259" key="2">
    <source>
        <dbReference type="PROSITE" id="PS50112"/>
    </source>
</evidence>
<dbReference type="Gene3D" id="3.30.450.20">
    <property type="entry name" value="PAS domain"/>
    <property type="match status" value="3"/>
</dbReference>
<dbReference type="InterPro" id="IPR029016">
    <property type="entry name" value="GAF-like_dom_sf"/>
</dbReference>
<feature type="domain" description="PAS" evidence="2">
    <location>
        <begin position="496"/>
        <end position="533"/>
    </location>
</feature>
<dbReference type="SUPFAM" id="SSF55781">
    <property type="entry name" value="GAF domain-like"/>
    <property type="match status" value="1"/>
</dbReference>
<dbReference type="NCBIfam" id="TIGR00229">
    <property type="entry name" value="sensory_box"/>
    <property type="match status" value="2"/>
</dbReference>
<dbReference type="CDD" id="cd00077">
    <property type="entry name" value="HDc"/>
    <property type="match status" value="1"/>
</dbReference>
<reference evidence="6 7" key="1">
    <citation type="journal article" date="2018" name="Nat. Biotechnol.">
        <title>A standardized bacterial taxonomy based on genome phylogeny substantially revises the tree of life.</title>
        <authorList>
            <person name="Parks D.H."/>
            <person name="Chuvochina M."/>
            <person name="Waite D.W."/>
            <person name="Rinke C."/>
            <person name="Skarshewski A."/>
            <person name="Chaumeil P.A."/>
            <person name="Hugenholtz P."/>
        </authorList>
    </citation>
    <scope>NUCLEOTIDE SEQUENCE [LARGE SCALE GENOMIC DNA]</scope>
    <source>
        <strain evidence="6">UBA8781</strain>
    </source>
</reference>
<feature type="transmembrane region" description="Helical" evidence="1">
    <location>
        <begin position="247"/>
        <end position="270"/>
    </location>
</feature>
<evidence type="ECO:0000256" key="1">
    <source>
        <dbReference type="SAM" id="Phobius"/>
    </source>
</evidence>
<dbReference type="PANTHER" id="PTHR45228:SF1">
    <property type="entry name" value="CYCLIC DI-GMP PHOSPHODIESTERASE TM_0186"/>
    <property type="match status" value="1"/>
</dbReference>
<dbReference type="CDD" id="cd06225">
    <property type="entry name" value="HAMP"/>
    <property type="match status" value="1"/>
</dbReference>
<dbReference type="SUPFAM" id="SSF55785">
    <property type="entry name" value="PYP-like sensor domain (PAS domain)"/>
    <property type="match status" value="2"/>
</dbReference>
<evidence type="ECO:0000313" key="6">
    <source>
        <dbReference type="EMBL" id="HCE18300.1"/>
    </source>
</evidence>
<dbReference type="InterPro" id="IPR003018">
    <property type="entry name" value="GAF"/>
</dbReference>